<dbReference type="InterPro" id="IPR039901">
    <property type="entry name" value="Kdotransferase"/>
</dbReference>
<dbReference type="GO" id="GO:0009244">
    <property type="term" value="P:lipopolysaccharide core region biosynthetic process"/>
    <property type="evidence" value="ECO:0007669"/>
    <property type="project" value="UniProtKB-UniRule"/>
</dbReference>
<sequence>MGSFIYNIGLRLFAFLFPIAGYFNAKIRLGVQGRKGLKERLQMFKNGLPKHTKIAWFHAASLGEFEQGKPVIEEFKGRFPDYAIVLTFFSPSGYEVRKNYGGADFICYLPLDTPGNSQWFVEILNPQIAFFVKYEFWYNILEALHRQGTVILSFSTIFRRDQLFFKPYGGFYSKLLSYFHAIFVQNKASIELLNGIGIQQCYIAGDTRFDRVYSIATQSEERREIADFFTDTPVLIAGSIWPQDMAILIPVLNRCKGRVKVIFAPHEIKKEQIKNWRSALQGASVQYSELETANLKEMDYLFIDNIGILSSLYRYGQMAYIGGAFGVGLHNILEAATFGLPLVFGDRSYGRFQEAVDLVARGGAITVADADQLQQTMESWLTNAQATHAQGAINAQYVRENLGASKTIMDRVERLLVTPLSK</sequence>
<dbReference type="Gene3D" id="3.40.50.2000">
    <property type="entry name" value="Glycogen Phosphorylase B"/>
    <property type="match status" value="1"/>
</dbReference>
<dbReference type="PANTHER" id="PTHR42755:SF1">
    <property type="entry name" value="3-DEOXY-D-MANNO-OCTULOSONIC ACID TRANSFERASE, MITOCHONDRIAL-RELATED"/>
    <property type="match status" value="1"/>
</dbReference>
<comment type="function">
    <text evidence="8">Involved in lipopolysaccharide (LPS) biosynthesis. Catalyzes the transfer of 3-deoxy-D-manno-octulosonate (Kdo) residue(s) from CMP-Kdo to lipid IV(A), the tetraacyldisaccharide-1,4'-bisphosphate precursor of lipid A.</text>
</comment>
<evidence type="ECO:0000256" key="2">
    <source>
        <dbReference type="ARBA" id="ARBA00012621"/>
    </source>
</evidence>
<comment type="similarity">
    <text evidence="8">Belongs to the glycosyltransferase group 1 family.</text>
</comment>
<evidence type="ECO:0000256" key="3">
    <source>
        <dbReference type="ARBA" id="ARBA00019077"/>
    </source>
</evidence>
<keyword evidence="8" id="KW-0448">Lipopolysaccharide biosynthesis</keyword>
<dbReference type="EMBL" id="QGDT01000002">
    <property type="protein sequence ID" value="PWJ59591.1"/>
    <property type="molecule type" value="Genomic_DNA"/>
</dbReference>
<gene>
    <name evidence="10" type="ORF">CLV98_102425</name>
</gene>
<dbReference type="InterPro" id="IPR007507">
    <property type="entry name" value="Glycos_transf_N"/>
</dbReference>
<evidence type="ECO:0000256" key="4">
    <source>
        <dbReference type="ARBA" id="ARBA00022679"/>
    </source>
</evidence>
<reference evidence="10 11" key="1">
    <citation type="submission" date="2018-03" db="EMBL/GenBank/DDBJ databases">
        <title>Genomic Encyclopedia of Archaeal and Bacterial Type Strains, Phase II (KMG-II): from individual species to whole genera.</title>
        <authorList>
            <person name="Goeker M."/>
        </authorList>
    </citation>
    <scope>NUCLEOTIDE SEQUENCE [LARGE SCALE GENOMIC DNA]</scope>
    <source>
        <strain evidence="10 11">DSM 100346</strain>
    </source>
</reference>
<proteinExistence type="inferred from homology"/>
<dbReference type="PANTHER" id="PTHR42755">
    <property type="entry name" value="3-DEOXY-MANNO-OCTULOSONATE CYTIDYLYLTRANSFERASE"/>
    <property type="match status" value="1"/>
</dbReference>
<evidence type="ECO:0000256" key="8">
    <source>
        <dbReference type="RuleBase" id="RU365103"/>
    </source>
</evidence>
<feature type="active site" description="Proton acceptor" evidence="7">
    <location>
        <position position="64"/>
    </location>
</feature>
<dbReference type="UniPathway" id="UPA00958"/>
<dbReference type="InterPro" id="IPR038107">
    <property type="entry name" value="Glycos_transf_N_sf"/>
</dbReference>
<keyword evidence="4 8" id="KW-0808">Transferase</keyword>
<comment type="catalytic activity">
    <reaction evidence="6 8">
        <text>lipid IVA (E. coli) + CMP-3-deoxy-beta-D-manno-octulosonate = alpha-Kdo-(2-&gt;6)-lipid IVA (E. coli) + CMP + H(+)</text>
        <dbReference type="Rhea" id="RHEA:28066"/>
        <dbReference type="ChEBI" id="CHEBI:15378"/>
        <dbReference type="ChEBI" id="CHEBI:58603"/>
        <dbReference type="ChEBI" id="CHEBI:60364"/>
        <dbReference type="ChEBI" id="CHEBI:60377"/>
        <dbReference type="ChEBI" id="CHEBI:85987"/>
        <dbReference type="EC" id="2.4.99.12"/>
    </reaction>
</comment>
<dbReference type="EC" id="2.4.99.12" evidence="2 8"/>
<dbReference type="Proteomes" id="UP000245880">
    <property type="component" value="Unassembled WGS sequence"/>
</dbReference>
<evidence type="ECO:0000256" key="5">
    <source>
        <dbReference type="ARBA" id="ARBA00031445"/>
    </source>
</evidence>
<organism evidence="10 11">
    <name type="scientific">Dyadobacter jejuensis</name>
    <dbReference type="NCBI Taxonomy" id="1082580"/>
    <lineage>
        <taxon>Bacteria</taxon>
        <taxon>Pseudomonadati</taxon>
        <taxon>Bacteroidota</taxon>
        <taxon>Cytophagia</taxon>
        <taxon>Cytophagales</taxon>
        <taxon>Spirosomataceae</taxon>
        <taxon>Dyadobacter</taxon>
    </lineage>
</organism>
<accession>A0A316AQ34</accession>
<dbReference type="AlphaFoldDB" id="A0A316AQ34"/>
<name>A0A316AQ34_9BACT</name>
<keyword evidence="11" id="KW-1185">Reference proteome</keyword>
<dbReference type="Pfam" id="PF04413">
    <property type="entry name" value="Glycos_transf_N"/>
    <property type="match status" value="1"/>
</dbReference>
<keyword evidence="8" id="KW-0472">Membrane</keyword>
<evidence type="ECO:0000313" key="11">
    <source>
        <dbReference type="Proteomes" id="UP000245880"/>
    </source>
</evidence>
<evidence type="ECO:0000256" key="1">
    <source>
        <dbReference type="ARBA" id="ARBA00004713"/>
    </source>
</evidence>
<dbReference type="GO" id="GO:0043842">
    <property type="term" value="F:Kdo transferase activity"/>
    <property type="evidence" value="ECO:0007669"/>
    <property type="project" value="UniProtKB-EC"/>
</dbReference>
<dbReference type="GO" id="GO:0005886">
    <property type="term" value="C:plasma membrane"/>
    <property type="evidence" value="ECO:0007669"/>
    <property type="project" value="UniProtKB-SubCell"/>
</dbReference>
<dbReference type="RefSeq" id="WP_109673440.1">
    <property type="nucleotide sequence ID" value="NZ_QGDT01000002.1"/>
</dbReference>
<evidence type="ECO:0000256" key="6">
    <source>
        <dbReference type="ARBA" id="ARBA00049183"/>
    </source>
</evidence>
<evidence type="ECO:0000313" key="10">
    <source>
        <dbReference type="EMBL" id="PWJ59591.1"/>
    </source>
</evidence>
<evidence type="ECO:0000259" key="9">
    <source>
        <dbReference type="Pfam" id="PF04413"/>
    </source>
</evidence>
<comment type="pathway">
    <text evidence="1 8">Bacterial outer membrane biogenesis; LPS core biosynthesis.</text>
</comment>
<dbReference type="SUPFAM" id="SSF53756">
    <property type="entry name" value="UDP-Glycosyltransferase/glycogen phosphorylase"/>
    <property type="match status" value="1"/>
</dbReference>
<comment type="subcellular location">
    <subcellularLocation>
        <location evidence="8">Cell membrane</location>
    </subcellularLocation>
</comment>
<comment type="caution">
    <text evidence="10">The sequence shown here is derived from an EMBL/GenBank/DDBJ whole genome shotgun (WGS) entry which is preliminary data.</text>
</comment>
<dbReference type="GO" id="GO:0009245">
    <property type="term" value="P:lipid A biosynthetic process"/>
    <property type="evidence" value="ECO:0007669"/>
    <property type="project" value="TreeGrafter"/>
</dbReference>
<evidence type="ECO:0000256" key="7">
    <source>
        <dbReference type="PIRSR" id="PIRSR639901-1"/>
    </source>
</evidence>
<feature type="domain" description="3-deoxy-D-manno-octulosonic-acid transferase N-terminal" evidence="9">
    <location>
        <begin position="36"/>
        <end position="210"/>
    </location>
</feature>
<keyword evidence="8" id="KW-1003">Cell membrane</keyword>
<dbReference type="Gene3D" id="3.40.50.11720">
    <property type="entry name" value="3-Deoxy-D-manno-octulosonic-acid transferase, N-terminal domain"/>
    <property type="match status" value="1"/>
</dbReference>
<protein>
    <recommendedName>
        <fullName evidence="3 8">3-deoxy-D-manno-octulosonic acid transferase</fullName>
        <shortName evidence="8">Kdo transferase</shortName>
        <ecNumber evidence="2 8">2.4.99.12</ecNumber>
    </recommendedName>
    <alternativeName>
        <fullName evidence="5 8">Lipid IV(A) 3-deoxy-D-manno-octulosonic acid transferase</fullName>
    </alternativeName>
</protein>
<dbReference type="OrthoDB" id="9789797at2"/>